<protein>
    <submittedName>
        <fullName evidence="1">Uncharacterized protein</fullName>
    </submittedName>
</protein>
<sequence>METIRETLSSIQRSNFLLNESAQILNTCVNKNTLLDDKLRNSINFALSIIKLADFCLKDDTEKINQFLGKTYDLPWEFQFNQKDKHIECTVKDNFGREKLINLIFQIGDAIETYHTTLIRFKIPKHCLNARDQIKKIMEGK</sequence>
<dbReference type="Proteomes" id="UP000005254">
    <property type="component" value="Chromosome"/>
</dbReference>
<dbReference type="RefSeq" id="WP_009885815.1">
    <property type="nucleotide sequence ID" value="NC_018497.1"/>
</dbReference>
<evidence type="ECO:0000313" key="1">
    <source>
        <dbReference type="EMBL" id="AFQ04192.1"/>
    </source>
</evidence>
<dbReference type="KEGG" id="mgx:CM1_02180"/>
<name>A0ABC7ZJ41_MYCGT</name>
<dbReference type="EMBL" id="CP003772">
    <property type="protein sequence ID" value="AFQ04192.1"/>
    <property type="molecule type" value="Genomic_DNA"/>
</dbReference>
<proteinExistence type="predicted"/>
<evidence type="ECO:0000313" key="2">
    <source>
        <dbReference type="Proteomes" id="UP000005254"/>
    </source>
</evidence>
<gene>
    <name evidence="1" type="ORF">CM1_02180</name>
</gene>
<accession>A0ABC7ZJ41</accession>
<dbReference type="GeneID" id="99647259"/>
<dbReference type="AlphaFoldDB" id="A0ABC7ZJ41"/>
<reference evidence="1 2" key="1">
    <citation type="journal article" date="2012" name="J. Bacteriol.">
        <title>Draft Genome Sequences of Four Axenic Mycoplasma genitalium Strains Isolated from Denmark, Japan, and Australia.</title>
        <authorList>
            <person name="McGowin C.L."/>
            <person name="Ma L."/>
            <person name="Jensen J.S."/>
            <person name="Mancuso M.M."/>
            <person name="Hamasuna R."/>
            <person name="Adegboye D."/>
            <person name="Martin D.H."/>
        </authorList>
    </citation>
    <scope>NUCLEOTIDE SEQUENCE [LARGE SCALE GENOMIC DNA]</scope>
    <source>
        <strain evidence="1 2">M6320</strain>
    </source>
</reference>
<organism evidence="1 2">
    <name type="scientific">Mycoplasmoides genitalium M6320</name>
    <dbReference type="NCBI Taxonomy" id="662945"/>
    <lineage>
        <taxon>Bacteria</taxon>
        <taxon>Bacillati</taxon>
        <taxon>Mycoplasmatota</taxon>
        <taxon>Mycoplasmoidales</taxon>
        <taxon>Mycoplasmoidaceae</taxon>
        <taxon>Mycoplasmoides</taxon>
    </lineage>
</organism>